<keyword evidence="5" id="KW-0966">Cell projection</keyword>
<evidence type="ECO:0000256" key="3">
    <source>
        <dbReference type="ARBA" id="ARBA00022490"/>
    </source>
</evidence>
<accession>A0A0R3T9B2</accession>
<dbReference type="AlphaFoldDB" id="A0A0R3T9B2"/>
<reference evidence="9" key="1">
    <citation type="submission" date="2017-02" db="UniProtKB">
        <authorList>
            <consortium name="WormBaseParasite"/>
        </authorList>
    </citation>
    <scope>IDENTIFICATION</scope>
</reference>
<dbReference type="PANTHER" id="PTHR21490">
    <property type="entry name" value="ENKURIN-RELATED"/>
    <property type="match status" value="1"/>
</dbReference>
<evidence type="ECO:0000313" key="7">
    <source>
        <dbReference type="EMBL" id="VDN99508.1"/>
    </source>
</evidence>
<comment type="subcellular location">
    <subcellularLocation>
        <location evidence="1">Cell projection</location>
        <location evidence="1">Cilium</location>
    </subcellularLocation>
    <subcellularLocation>
        <location evidence="2">Cytoplasm</location>
        <location evidence="2">Cytoskeleton</location>
    </subcellularLocation>
</comment>
<evidence type="ECO:0000256" key="2">
    <source>
        <dbReference type="ARBA" id="ARBA00004245"/>
    </source>
</evidence>
<dbReference type="GO" id="GO:0005881">
    <property type="term" value="C:cytoplasmic microtubule"/>
    <property type="evidence" value="ECO:0007669"/>
    <property type="project" value="TreeGrafter"/>
</dbReference>
<dbReference type="STRING" id="102285.A0A0R3T9B2"/>
<protein>
    <submittedName>
        <fullName evidence="9">Enkurin domain-containing protein</fullName>
    </submittedName>
</protein>
<keyword evidence="4" id="KW-0206">Cytoskeleton</keyword>
<dbReference type="EMBL" id="UZAE01002200">
    <property type="protein sequence ID" value="VDN99508.1"/>
    <property type="molecule type" value="Genomic_DNA"/>
</dbReference>
<organism evidence="9">
    <name type="scientific">Rodentolepis nana</name>
    <name type="common">Dwarf tapeworm</name>
    <name type="synonym">Hymenolepis nana</name>
    <dbReference type="NCBI Taxonomy" id="102285"/>
    <lineage>
        <taxon>Eukaryota</taxon>
        <taxon>Metazoa</taxon>
        <taxon>Spiralia</taxon>
        <taxon>Lophotrochozoa</taxon>
        <taxon>Platyhelminthes</taxon>
        <taxon>Cestoda</taxon>
        <taxon>Eucestoda</taxon>
        <taxon>Cyclophyllidea</taxon>
        <taxon>Hymenolepididae</taxon>
        <taxon>Rodentolepis</taxon>
    </lineage>
</organism>
<dbReference type="PROSITE" id="PS51665">
    <property type="entry name" value="ENKURIN"/>
    <property type="match status" value="1"/>
</dbReference>
<evidence type="ECO:0000313" key="9">
    <source>
        <dbReference type="WBParaSite" id="HNAJ_0000365101-mRNA-1"/>
    </source>
</evidence>
<evidence type="ECO:0000256" key="1">
    <source>
        <dbReference type="ARBA" id="ARBA00004138"/>
    </source>
</evidence>
<evidence type="ECO:0000313" key="8">
    <source>
        <dbReference type="Proteomes" id="UP000278807"/>
    </source>
</evidence>
<sequence length="251" mass="29204">MDTLEWQNYSLPNSEKSIQRHRYGLRTLANRNFIRENIENLRYPSQIKANLQSKSNGNMFPIRHNVERYFDNIERNRMRVGLSTGRNIQQKRSLFQEDVNSSLPLVVSKEIGVRTQTSYSADSAGNITDRRSMDNKFRQSFFSDQQKLGKLPPYLIRRKKEEAARIAAERAAAGRERTPDGHTRVSEEERIDTLHSLEEVYTKTIKEFNQVPLSADTSRAQKLRADLERKLADLEEVMAAFRKPVVFIKLD</sequence>
<reference evidence="7 8" key="2">
    <citation type="submission" date="2018-11" db="EMBL/GenBank/DDBJ databases">
        <authorList>
            <consortium name="Pathogen Informatics"/>
        </authorList>
    </citation>
    <scope>NUCLEOTIDE SEQUENCE [LARGE SCALE GENOMIC DNA]</scope>
</reference>
<evidence type="ECO:0000256" key="4">
    <source>
        <dbReference type="ARBA" id="ARBA00023212"/>
    </source>
</evidence>
<dbReference type="WBParaSite" id="HNAJ_0000365101-mRNA-1">
    <property type="protein sequence ID" value="HNAJ_0000365101-mRNA-1"/>
    <property type="gene ID" value="HNAJ_0000365101"/>
</dbReference>
<keyword evidence="3" id="KW-0963">Cytoplasm</keyword>
<evidence type="ECO:0000259" key="6">
    <source>
        <dbReference type="PROSITE" id="PS51665"/>
    </source>
</evidence>
<feature type="domain" description="Enkurin" evidence="6">
    <location>
        <begin position="157"/>
        <end position="249"/>
    </location>
</feature>
<dbReference type="InterPro" id="IPR027012">
    <property type="entry name" value="Enkurin_dom"/>
</dbReference>
<evidence type="ECO:0000256" key="5">
    <source>
        <dbReference type="ARBA" id="ARBA00023273"/>
    </source>
</evidence>
<keyword evidence="8" id="KW-1185">Reference proteome</keyword>
<dbReference type="PANTHER" id="PTHR21490:SF2">
    <property type="entry name" value="ENKURIN DOMAIN-CONTAINING PROTEIN 1"/>
    <property type="match status" value="1"/>
</dbReference>
<gene>
    <name evidence="7" type="ORF">HNAJ_LOCUS3649</name>
</gene>
<dbReference type="OrthoDB" id="6251022at2759"/>
<dbReference type="Pfam" id="PF13864">
    <property type="entry name" value="Enkurin"/>
    <property type="match status" value="1"/>
</dbReference>
<dbReference type="GO" id="GO:0005929">
    <property type="term" value="C:cilium"/>
    <property type="evidence" value="ECO:0007669"/>
    <property type="project" value="UniProtKB-SubCell"/>
</dbReference>
<dbReference type="InterPro" id="IPR052102">
    <property type="entry name" value="Enkurin_domain-protein"/>
</dbReference>
<dbReference type="Proteomes" id="UP000278807">
    <property type="component" value="Unassembled WGS sequence"/>
</dbReference>
<name>A0A0R3T9B2_RODNA</name>
<proteinExistence type="predicted"/>